<dbReference type="EMBL" id="GL379973">
    <property type="protein sequence ID" value="EGT39599.1"/>
    <property type="molecule type" value="Genomic_DNA"/>
</dbReference>
<organism evidence="4">
    <name type="scientific">Caenorhabditis brenneri</name>
    <name type="common">Nematode worm</name>
    <dbReference type="NCBI Taxonomy" id="135651"/>
    <lineage>
        <taxon>Eukaryota</taxon>
        <taxon>Metazoa</taxon>
        <taxon>Ecdysozoa</taxon>
        <taxon>Nematoda</taxon>
        <taxon>Chromadorea</taxon>
        <taxon>Rhabditida</taxon>
        <taxon>Rhabditina</taxon>
        <taxon>Rhabditomorpha</taxon>
        <taxon>Rhabditoidea</taxon>
        <taxon>Rhabditidae</taxon>
        <taxon>Peloderinae</taxon>
        <taxon>Caenorhabditis</taxon>
    </lineage>
</organism>
<proteinExistence type="predicted"/>
<evidence type="ECO:0000256" key="2">
    <source>
        <dbReference type="SAM" id="MobiDB-lite"/>
    </source>
</evidence>
<reference evidence="4" key="1">
    <citation type="submission" date="2011-07" db="EMBL/GenBank/DDBJ databases">
        <authorList>
            <consortium name="Caenorhabditis brenneri Sequencing and Analysis Consortium"/>
            <person name="Wilson R.K."/>
        </authorList>
    </citation>
    <scope>NUCLEOTIDE SEQUENCE [LARGE SCALE GENOMIC DNA]</scope>
    <source>
        <strain evidence="4">PB2801</strain>
    </source>
</reference>
<sequence length="1124" mass="129401">MLHFAIANEQRELRELKHGFEPKNSGFSSSQKSKRCDFDLIVRTNVTDCTSESAVKTMPQYKWTLNSLSPPSSPAIRSSQTEALLEKRIVRPDLFPRREKIEDQLSLGSTVKVLSHHINSNILKNHIPKEHGLNERQSIEIPRERSTANYPSLFEKEHAYNYHLYAKESRHHELPSPIERKKERIQEPWLINSEYTTSFAPTSNYKSYFSDENLKHNDISKLERDELKRREAEKQLEHMEMRQEGFKFREYVSEPKPTSLEIEKAVNHLKTLEDKRIEKKQKSVWAKTRALVGLKKKDYDNKYYKNILESIRRGVIPGEVSTLIAINQFNERQQLNEECVKPSKKVRKADKSEKQISQNSSDTQKVYLKVHAKVDIELRSGGGTVTKGDMARRHEFGPPVEDDPVVPLGQLFLLDEWDTKLPARVKMTREGLFRVLYKIVGDFNTERNNADSVVLMHPQFVEDFFKLEKQLENEPKSKESEPETLDELEEEEEGKIYRGLLEPEIKMTHEELVKCYACFSGGLRQMNRAVIPVFRAAHFVLVHVGRDANEDVHAHIMDSKLSESKNPYISDEEARHIAGFLFNTAAEDVKISRAGKTLIPYQKNNVDCGLHTIWSAEACLRDDRFNPDIQRLAVTRNPDKETMQQKTSRVRLTEKRKIEEESEAAIGEPVKKVSSKFFKGWRKEKEHDVKPNKTRSKTGKFAAQEENKSNDHEIVDQKSNLHVLLNPVNSLLASAKRRKDLKVLQRIKSILEKATNESQAPGSSTTTDSSESGESYSPEAVTHNNRWLTTEQKKELVEKFDKKKSTLKQLIRIYCLSKNEQYARTQISRYRTELQTGKPNTRQAHSQLAKRTASMLEHADKVEMAEIHEKDIERLGLQQSVCFGLKNFKASNFWVHTTKGRSNFVSRHIDLRLAKTPKPGALTVEQKVDMFRRQECERIKKQYPPERIFNVDQTAVRYESTSNRTLTEKGNRRVARQYQRVNSTTHSFTVNPCISAAGELIGNTFITLSEPVLPQSFQQMVAPFTDLTVTSSKSGVMSSYLAKEWLTKVFIPNVPDNSVLMLDAWPGKIDVRSDHIPYEKTPAEFCFEPKATAQFTCSCRSLCFVRCGHCDEKLCAACSLHHLH</sequence>
<keyword evidence="4" id="KW-1185">Reference proteome</keyword>
<feature type="compositionally biased region" description="Low complexity" evidence="2">
    <location>
        <begin position="763"/>
        <end position="779"/>
    </location>
</feature>
<dbReference type="HOGENOM" id="CLU_279945_0_0_1"/>
<feature type="compositionally biased region" description="Acidic residues" evidence="2">
    <location>
        <begin position="482"/>
        <end position="492"/>
    </location>
</feature>
<evidence type="ECO:0000256" key="1">
    <source>
        <dbReference type="SAM" id="Coils"/>
    </source>
</evidence>
<feature type="region of interest" description="Disordered" evidence="2">
    <location>
        <begin position="684"/>
        <end position="714"/>
    </location>
</feature>
<feature type="region of interest" description="Disordered" evidence="2">
    <location>
        <begin position="472"/>
        <end position="492"/>
    </location>
</feature>
<dbReference type="InterPro" id="IPR038765">
    <property type="entry name" value="Papain-like_cys_pep_sf"/>
</dbReference>
<dbReference type="Gene3D" id="3.40.395.10">
    <property type="entry name" value="Adenoviral Proteinase, Chain A"/>
    <property type="match status" value="1"/>
</dbReference>
<dbReference type="AlphaFoldDB" id="G0NXM2"/>
<dbReference type="STRING" id="135651.G0NXM2"/>
<dbReference type="eggNOG" id="KOG3105">
    <property type="taxonomic scope" value="Eukaryota"/>
</dbReference>
<name>G0NXM2_CAEBE</name>
<evidence type="ECO:0000313" key="4">
    <source>
        <dbReference type="Proteomes" id="UP000008068"/>
    </source>
</evidence>
<gene>
    <name evidence="3" type="ORF">CAEBREN_28739</name>
</gene>
<feature type="region of interest" description="Disordered" evidence="2">
    <location>
        <begin position="754"/>
        <end position="787"/>
    </location>
</feature>
<keyword evidence="1" id="KW-0175">Coiled coil</keyword>
<evidence type="ECO:0000313" key="3">
    <source>
        <dbReference type="EMBL" id="EGT39599.1"/>
    </source>
</evidence>
<dbReference type="SUPFAM" id="SSF54001">
    <property type="entry name" value="Cysteine proteinases"/>
    <property type="match status" value="1"/>
</dbReference>
<accession>G0NXM2</accession>
<dbReference type="OrthoDB" id="6592946at2759"/>
<feature type="compositionally biased region" description="Basic and acidic residues" evidence="2">
    <location>
        <begin position="703"/>
        <end position="714"/>
    </location>
</feature>
<evidence type="ECO:0008006" key="5">
    <source>
        <dbReference type="Google" id="ProtNLM"/>
    </source>
</evidence>
<feature type="coiled-coil region" evidence="1">
    <location>
        <begin position="222"/>
        <end position="282"/>
    </location>
</feature>
<dbReference type="InParanoid" id="G0NXM2"/>
<dbReference type="Proteomes" id="UP000008068">
    <property type="component" value="Unassembled WGS sequence"/>
</dbReference>
<feature type="compositionally biased region" description="Basic and acidic residues" evidence="2">
    <location>
        <begin position="472"/>
        <end position="481"/>
    </location>
</feature>
<protein>
    <recommendedName>
        <fullName evidence="5">Ubiquitin-like protease family profile domain-containing protein</fullName>
    </recommendedName>
</protein>